<gene>
    <name evidence="6" type="ORF">HCU73_06390</name>
</gene>
<keyword evidence="7" id="KW-1185">Reference proteome</keyword>
<dbReference type="InterPro" id="IPR009057">
    <property type="entry name" value="Homeodomain-like_sf"/>
</dbReference>
<dbReference type="Gene3D" id="1.10.357.10">
    <property type="entry name" value="Tetracycline Repressor, domain 2"/>
    <property type="match status" value="1"/>
</dbReference>
<dbReference type="PANTHER" id="PTHR30055">
    <property type="entry name" value="HTH-TYPE TRANSCRIPTIONAL REGULATOR RUTR"/>
    <property type="match status" value="1"/>
</dbReference>
<dbReference type="InterPro" id="IPR001647">
    <property type="entry name" value="HTH_TetR"/>
</dbReference>
<sequence>MLKEKRKTYHHGDLKPALIAAGLRLLEDRGLEALSLRAIAAEVGVSHTAPKNHFDGLKGLLTAIATEGFRRHAAEMRRGAEAEPPGKARLQAACDGYLRFALAHPELFRLMFSRTLCNHDDPELRRASRASYEVLRGIAHGLDWDKAGAPGAPWRTEWMLWSLVHGYAMLLIEGQIARAPDGGAPFPASGLMPDFGYLAGVDLSAPPAMADPVSDSAARSRGR</sequence>
<dbReference type="AlphaFoldDB" id="A0A7X6GXH7"/>
<keyword evidence="1" id="KW-0805">Transcription regulation</keyword>
<dbReference type="EMBL" id="JAAZQQ010000002">
    <property type="protein sequence ID" value="NKX44214.1"/>
    <property type="molecule type" value="Genomic_DNA"/>
</dbReference>
<dbReference type="Proteomes" id="UP000526408">
    <property type="component" value="Unassembled WGS sequence"/>
</dbReference>
<evidence type="ECO:0000256" key="2">
    <source>
        <dbReference type="ARBA" id="ARBA00023125"/>
    </source>
</evidence>
<reference evidence="6 7" key="1">
    <citation type="submission" date="2020-04" db="EMBL/GenBank/DDBJ databases">
        <authorList>
            <person name="Yoon J."/>
        </authorList>
    </citation>
    <scope>NUCLEOTIDE SEQUENCE [LARGE SCALE GENOMIC DNA]</scope>
    <source>
        <strain evidence="6 7">KMU-115</strain>
    </source>
</reference>
<evidence type="ECO:0000256" key="3">
    <source>
        <dbReference type="ARBA" id="ARBA00023163"/>
    </source>
</evidence>
<evidence type="ECO:0000313" key="6">
    <source>
        <dbReference type="EMBL" id="NKX44214.1"/>
    </source>
</evidence>
<comment type="caution">
    <text evidence="6">The sequence shown here is derived from an EMBL/GenBank/DDBJ whole genome shotgun (WGS) entry which is preliminary data.</text>
</comment>
<dbReference type="SUPFAM" id="SSF48498">
    <property type="entry name" value="Tetracyclin repressor-like, C-terminal domain"/>
    <property type="match status" value="1"/>
</dbReference>
<dbReference type="Pfam" id="PF00440">
    <property type="entry name" value="TetR_N"/>
    <property type="match status" value="1"/>
</dbReference>
<dbReference type="InterPro" id="IPR025996">
    <property type="entry name" value="MT1864/Rv1816-like_C"/>
</dbReference>
<feature type="domain" description="HTH tetR-type" evidence="5">
    <location>
        <begin position="12"/>
        <end position="72"/>
    </location>
</feature>
<dbReference type="PANTHER" id="PTHR30055:SF220">
    <property type="entry name" value="TETR-FAMILY REGULATORY PROTEIN"/>
    <property type="match status" value="1"/>
</dbReference>
<dbReference type="InterPro" id="IPR036271">
    <property type="entry name" value="Tet_transcr_reg_TetR-rel_C_sf"/>
</dbReference>
<dbReference type="GO" id="GO:0000976">
    <property type="term" value="F:transcription cis-regulatory region binding"/>
    <property type="evidence" value="ECO:0007669"/>
    <property type="project" value="TreeGrafter"/>
</dbReference>
<protein>
    <submittedName>
        <fullName evidence="6">TetR/AcrR family transcriptional regulator</fullName>
    </submittedName>
</protein>
<dbReference type="SUPFAM" id="SSF46689">
    <property type="entry name" value="Homeodomain-like"/>
    <property type="match status" value="1"/>
</dbReference>
<feature type="DNA-binding region" description="H-T-H motif" evidence="4">
    <location>
        <begin position="35"/>
        <end position="54"/>
    </location>
</feature>
<accession>A0A7X6GXH7</accession>
<proteinExistence type="predicted"/>
<dbReference type="PROSITE" id="PS50977">
    <property type="entry name" value="HTH_TETR_2"/>
    <property type="match status" value="1"/>
</dbReference>
<keyword evidence="2 4" id="KW-0238">DNA-binding</keyword>
<name>A0A7X6GXH7_9RHOB</name>
<dbReference type="GO" id="GO:0003700">
    <property type="term" value="F:DNA-binding transcription factor activity"/>
    <property type="evidence" value="ECO:0007669"/>
    <property type="project" value="TreeGrafter"/>
</dbReference>
<dbReference type="RefSeq" id="WP_168622601.1">
    <property type="nucleotide sequence ID" value="NZ_JAAZQQ010000002.1"/>
</dbReference>
<dbReference type="Pfam" id="PF13305">
    <property type="entry name" value="TetR_C_33"/>
    <property type="match status" value="1"/>
</dbReference>
<keyword evidence="3" id="KW-0804">Transcription</keyword>
<organism evidence="6 7">
    <name type="scientific">Roseicyclus persicicus</name>
    <dbReference type="NCBI Taxonomy" id="2650661"/>
    <lineage>
        <taxon>Bacteria</taxon>
        <taxon>Pseudomonadati</taxon>
        <taxon>Pseudomonadota</taxon>
        <taxon>Alphaproteobacteria</taxon>
        <taxon>Rhodobacterales</taxon>
        <taxon>Roseobacteraceae</taxon>
        <taxon>Roseicyclus</taxon>
    </lineage>
</organism>
<evidence type="ECO:0000256" key="4">
    <source>
        <dbReference type="PROSITE-ProRule" id="PRU00335"/>
    </source>
</evidence>
<evidence type="ECO:0000313" key="7">
    <source>
        <dbReference type="Proteomes" id="UP000526408"/>
    </source>
</evidence>
<evidence type="ECO:0000259" key="5">
    <source>
        <dbReference type="PROSITE" id="PS50977"/>
    </source>
</evidence>
<dbReference type="InterPro" id="IPR050109">
    <property type="entry name" value="HTH-type_TetR-like_transc_reg"/>
</dbReference>
<evidence type="ECO:0000256" key="1">
    <source>
        <dbReference type="ARBA" id="ARBA00023015"/>
    </source>
</evidence>